<dbReference type="AlphaFoldDB" id="A0A544TSY4"/>
<dbReference type="OrthoDB" id="9815924at2"/>
<keyword evidence="1" id="KW-0678">Repressor</keyword>
<dbReference type="PANTHER" id="PTHR43479">
    <property type="entry name" value="ACREF/ENVCD OPERON REPRESSOR-RELATED"/>
    <property type="match status" value="1"/>
</dbReference>
<dbReference type="RefSeq" id="WP_142641939.1">
    <property type="nucleotide sequence ID" value="NZ_VDGI01000005.1"/>
</dbReference>
<dbReference type="InterPro" id="IPR001647">
    <property type="entry name" value="HTH_TetR"/>
</dbReference>
<feature type="DNA-binding region" description="H-T-H motif" evidence="3">
    <location>
        <begin position="33"/>
        <end position="52"/>
    </location>
</feature>
<dbReference type="InterPro" id="IPR009057">
    <property type="entry name" value="Homeodomain-like_sf"/>
</dbReference>
<dbReference type="Gene3D" id="1.10.357.10">
    <property type="entry name" value="Tetracycline Repressor, domain 2"/>
    <property type="match status" value="1"/>
</dbReference>
<evidence type="ECO:0000256" key="1">
    <source>
        <dbReference type="ARBA" id="ARBA00022491"/>
    </source>
</evidence>
<name>A0A544TSY4_9BACI</name>
<evidence type="ECO:0000259" key="4">
    <source>
        <dbReference type="PROSITE" id="PS50977"/>
    </source>
</evidence>
<proteinExistence type="predicted"/>
<gene>
    <name evidence="5" type="ORF">FG384_07350</name>
</gene>
<dbReference type="EMBL" id="VDGI01000005">
    <property type="protein sequence ID" value="TQR20558.1"/>
    <property type="molecule type" value="Genomic_DNA"/>
</dbReference>
<evidence type="ECO:0000256" key="3">
    <source>
        <dbReference type="PROSITE-ProRule" id="PRU00335"/>
    </source>
</evidence>
<dbReference type="GO" id="GO:0003677">
    <property type="term" value="F:DNA binding"/>
    <property type="evidence" value="ECO:0007669"/>
    <property type="project" value="UniProtKB-UniRule"/>
</dbReference>
<keyword evidence="6" id="KW-1185">Reference proteome</keyword>
<evidence type="ECO:0000256" key="2">
    <source>
        <dbReference type="ARBA" id="ARBA00023125"/>
    </source>
</evidence>
<comment type="caution">
    <text evidence="5">The sequence shown here is derived from an EMBL/GenBank/DDBJ whole genome shotgun (WGS) entry which is preliminary data.</text>
</comment>
<keyword evidence="2 3" id="KW-0238">DNA-binding</keyword>
<feature type="domain" description="HTH tetR-type" evidence="4">
    <location>
        <begin position="10"/>
        <end position="70"/>
    </location>
</feature>
<dbReference type="PRINTS" id="PR00455">
    <property type="entry name" value="HTHTETR"/>
</dbReference>
<accession>A0A544TSY4</accession>
<dbReference type="InterPro" id="IPR050624">
    <property type="entry name" value="HTH-type_Tx_Regulator"/>
</dbReference>
<dbReference type="Pfam" id="PF00440">
    <property type="entry name" value="TetR_N"/>
    <property type="match status" value="1"/>
</dbReference>
<dbReference type="SUPFAM" id="SSF46689">
    <property type="entry name" value="Homeodomain-like"/>
    <property type="match status" value="1"/>
</dbReference>
<organism evidence="5 6">
    <name type="scientific">Psychrobacillus vulpis</name>
    <dbReference type="NCBI Taxonomy" id="2325572"/>
    <lineage>
        <taxon>Bacteria</taxon>
        <taxon>Bacillati</taxon>
        <taxon>Bacillota</taxon>
        <taxon>Bacilli</taxon>
        <taxon>Bacillales</taxon>
        <taxon>Bacillaceae</taxon>
        <taxon>Psychrobacillus</taxon>
    </lineage>
</organism>
<protein>
    <submittedName>
        <fullName evidence="5">TetR/AcrR family transcriptional regulator</fullName>
    </submittedName>
</protein>
<dbReference type="PROSITE" id="PS50977">
    <property type="entry name" value="HTH_TETR_2"/>
    <property type="match status" value="1"/>
</dbReference>
<sequence>MKNKQEQRSEETKKQILESAGNLFAKKGYDSVTIREIAKEAGCSHTTIYLYFKDKEALLHQLSMPSLQELHIQLKQISDMDTLTAEVKLKEISREYIHFCLKNRNMYDVFFNAKSSRVDEEPELEINKFRVEIFEMMKLVIQQCLSIPNDEQLLAFSRIYYYNLNGILITYSYQHEPLDILMERLTPTFDLAIEILVLGFREKLK</sequence>
<dbReference type="PANTHER" id="PTHR43479:SF11">
    <property type="entry name" value="ACREF_ENVCD OPERON REPRESSOR-RELATED"/>
    <property type="match status" value="1"/>
</dbReference>
<evidence type="ECO:0000313" key="6">
    <source>
        <dbReference type="Proteomes" id="UP000316626"/>
    </source>
</evidence>
<evidence type="ECO:0000313" key="5">
    <source>
        <dbReference type="EMBL" id="TQR20558.1"/>
    </source>
</evidence>
<reference evidence="5 6" key="1">
    <citation type="submission" date="2019-06" db="EMBL/GenBank/DDBJ databases">
        <title>Psychrobacillus vulpis sp. nov., a new species isolated from feces of a red fox that inhabits in The Tablas de Daimiel Natural Park, Albacete, Spain.</title>
        <authorList>
            <person name="Rodriguez M."/>
            <person name="Reina J.C."/>
            <person name="Bejar V."/>
            <person name="Llamas I."/>
        </authorList>
    </citation>
    <scope>NUCLEOTIDE SEQUENCE [LARGE SCALE GENOMIC DNA]</scope>
    <source>
        <strain evidence="5 6">Z8</strain>
    </source>
</reference>
<dbReference type="Proteomes" id="UP000316626">
    <property type="component" value="Unassembled WGS sequence"/>
</dbReference>